<sequence length="261" mass="29419">MANTFFQLQSYFTYWLDAVGEHSLHSPFFFDFYKEVVCAKSDTAPYRTIEQFRKQLLADHRVIDVPDLGATSQALSGTKRKISAVARTSASPAKYSRLYARIIKAFDCHDVVELGTSLGINTQYLALGNDCAVTTFEGAEPIANIAEAGFEQAGARAITLVRGNIDHTLPRQLETLKRIDFALLDANHRHAPTLRYFETIARKVHSRSVLVIDDIHYSPEMARAWKDIQNHSLVYATADLFRCGLVFFDPSLNKQHVVLQH</sequence>
<comment type="caution">
    <text evidence="1">The sequence shown here is derived from an EMBL/GenBank/DDBJ whole genome shotgun (WGS) entry which is preliminary data.</text>
</comment>
<organism evidence="1 2">
    <name type="scientific">Chryseolinea lacunae</name>
    <dbReference type="NCBI Taxonomy" id="2801331"/>
    <lineage>
        <taxon>Bacteria</taxon>
        <taxon>Pseudomonadati</taxon>
        <taxon>Bacteroidota</taxon>
        <taxon>Cytophagia</taxon>
        <taxon>Cytophagales</taxon>
        <taxon>Fulvivirgaceae</taxon>
        <taxon>Chryseolinea</taxon>
    </lineage>
</organism>
<keyword evidence="1" id="KW-0808">Transferase</keyword>
<keyword evidence="1" id="KW-0489">Methyltransferase</keyword>
<dbReference type="InterPro" id="IPR029063">
    <property type="entry name" value="SAM-dependent_MTases_sf"/>
</dbReference>
<dbReference type="SUPFAM" id="SSF53335">
    <property type="entry name" value="S-adenosyl-L-methionine-dependent methyltransferases"/>
    <property type="match status" value="1"/>
</dbReference>
<keyword evidence="2" id="KW-1185">Reference proteome</keyword>
<dbReference type="GO" id="GO:0032259">
    <property type="term" value="P:methylation"/>
    <property type="evidence" value="ECO:0007669"/>
    <property type="project" value="UniProtKB-KW"/>
</dbReference>
<name>A0ABS1KVN5_9BACT</name>
<protein>
    <submittedName>
        <fullName evidence="1">Class I SAM-dependent methyltransferase</fullName>
    </submittedName>
</protein>
<dbReference type="RefSeq" id="WP_202012875.1">
    <property type="nucleotide sequence ID" value="NZ_JAERRB010000007.1"/>
</dbReference>
<dbReference type="Gene3D" id="3.40.50.150">
    <property type="entry name" value="Vaccinia Virus protein VP39"/>
    <property type="match status" value="1"/>
</dbReference>
<dbReference type="GO" id="GO:0008168">
    <property type="term" value="F:methyltransferase activity"/>
    <property type="evidence" value="ECO:0007669"/>
    <property type="project" value="UniProtKB-KW"/>
</dbReference>
<evidence type="ECO:0000313" key="1">
    <source>
        <dbReference type="EMBL" id="MBL0743534.1"/>
    </source>
</evidence>
<gene>
    <name evidence="1" type="ORF">JI741_20035</name>
</gene>
<dbReference type="Proteomes" id="UP000613030">
    <property type="component" value="Unassembled WGS sequence"/>
</dbReference>
<evidence type="ECO:0000313" key="2">
    <source>
        <dbReference type="Proteomes" id="UP000613030"/>
    </source>
</evidence>
<reference evidence="1 2" key="1">
    <citation type="submission" date="2021-01" db="EMBL/GenBank/DDBJ databases">
        <title>Chryseolinea sp. Jin1 Genome sequencing and assembly.</title>
        <authorList>
            <person name="Kim I."/>
        </authorList>
    </citation>
    <scope>NUCLEOTIDE SEQUENCE [LARGE SCALE GENOMIC DNA]</scope>
    <source>
        <strain evidence="1 2">Jin1</strain>
    </source>
</reference>
<dbReference type="EMBL" id="JAERRB010000007">
    <property type="protein sequence ID" value="MBL0743534.1"/>
    <property type="molecule type" value="Genomic_DNA"/>
</dbReference>
<dbReference type="Pfam" id="PF13578">
    <property type="entry name" value="Methyltransf_24"/>
    <property type="match status" value="1"/>
</dbReference>
<proteinExistence type="predicted"/>
<dbReference type="CDD" id="cd02440">
    <property type="entry name" value="AdoMet_MTases"/>
    <property type="match status" value="1"/>
</dbReference>
<accession>A0ABS1KVN5</accession>